<dbReference type="GO" id="GO:0005886">
    <property type="term" value="C:plasma membrane"/>
    <property type="evidence" value="ECO:0007669"/>
    <property type="project" value="UniProtKB-SubCell"/>
</dbReference>
<keyword evidence="2" id="KW-1003">Cell membrane</keyword>
<evidence type="ECO:0000256" key="3">
    <source>
        <dbReference type="ARBA" id="ARBA00022692"/>
    </source>
</evidence>
<evidence type="ECO:0000259" key="9">
    <source>
        <dbReference type="Pfam" id="PF02687"/>
    </source>
</evidence>
<dbReference type="PANTHER" id="PTHR30572">
    <property type="entry name" value="MEMBRANE COMPONENT OF TRANSPORTER-RELATED"/>
    <property type="match status" value="1"/>
</dbReference>
<comment type="caution">
    <text evidence="11">The sequence shown here is derived from an EMBL/GenBank/DDBJ whole genome shotgun (WGS) entry which is preliminary data.</text>
</comment>
<evidence type="ECO:0000256" key="4">
    <source>
        <dbReference type="ARBA" id="ARBA00022989"/>
    </source>
</evidence>
<keyword evidence="5 8" id="KW-0472">Membrane</keyword>
<feature type="transmembrane region" description="Helical" evidence="8">
    <location>
        <begin position="315"/>
        <end position="342"/>
    </location>
</feature>
<dbReference type="InterPro" id="IPR050250">
    <property type="entry name" value="Macrolide_Exporter_MacB"/>
</dbReference>
<reference evidence="11 12" key="1">
    <citation type="submission" date="2020-08" db="EMBL/GenBank/DDBJ databases">
        <title>Genomic Encyclopedia of Type Strains, Phase IV (KMG-IV): sequencing the most valuable type-strain genomes for metagenomic binning, comparative biology and taxonomic classification.</title>
        <authorList>
            <person name="Goeker M."/>
        </authorList>
    </citation>
    <scope>NUCLEOTIDE SEQUENCE [LARGE SCALE GENOMIC DNA]</scope>
    <source>
        <strain evidence="11 12">DSM 103526</strain>
    </source>
</reference>
<gene>
    <name evidence="11" type="ORF">HNQ80_000100</name>
</gene>
<comment type="similarity">
    <text evidence="6">Belongs to the ABC-4 integral membrane protein family.</text>
</comment>
<evidence type="ECO:0000256" key="6">
    <source>
        <dbReference type="ARBA" id="ARBA00038076"/>
    </source>
</evidence>
<dbReference type="AlphaFoldDB" id="A0A841KLC7"/>
<evidence type="ECO:0000259" key="10">
    <source>
        <dbReference type="Pfam" id="PF12704"/>
    </source>
</evidence>
<dbReference type="Pfam" id="PF02687">
    <property type="entry name" value="FtsX"/>
    <property type="match status" value="1"/>
</dbReference>
<sequence>MNNQDLFKMALGNLLRRKTRTLLTILGVVIGTSSIVVMLSLGIAMDYSFKEQLSRMGSLNLIDVNNYGFYGEGMAPGGGKELKLDDNAVNSIRQIPGVQGVMPIKTAYVRIVAGKMVGNLPVTGIQPELMEVFDFKVETGRLLMESDKDAIVFGKQTAMNFYNPRLRNPQFGPMGPEPPKVDLIGNKLTLTTSLDYGERRMAGAERNPDQKPPKLYKVKGVGILQESQNEQDYNAYMHMDTLKKIIEESERTESGEAQRRRGNRQDDQYERVSVKVKDINQVEAVQEQIKAMGFQAFSLTDMLKSMKETSRKMQAILGGIGAVSLFVAAIGITNTMVMSIYERTREIGVMKVLGADLTDIRKLFLLEAGMIGFGGGLLGLLLSYLISLGLNKIGGGFLGGMGGSTGISVIPIQLSMAALAFSTMVGIISGFSPARRAMNLSSLEAIRSE</sequence>
<keyword evidence="3 8" id="KW-0812">Transmembrane</keyword>
<feature type="transmembrane region" description="Helical" evidence="8">
    <location>
        <begin position="406"/>
        <end position="431"/>
    </location>
</feature>
<evidence type="ECO:0000256" key="2">
    <source>
        <dbReference type="ARBA" id="ARBA00022475"/>
    </source>
</evidence>
<evidence type="ECO:0000256" key="7">
    <source>
        <dbReference type="SAM" id="MobiDB-lite"/>
    </source>
</evidence>
<protein>
    <submittedName>
        <fullName evidence="11">ABC-type antimicrobial peptide transport system permease subunit</fullName>
    </submittedName>
</protein>
<proteinExistence type="inferred from homology"/>
<evidence type="ECO:0000313" key="11">
    <source>
        <dbReference type="EMBL" id="MBB6214031.1"/>
    </source>
</evidence>
<evidence type="ECO:0000256" key="1">
    <source>
        <dbReference type="ARBA" id="ARBA00004651"/>
    </source>
</evidence>
<evidence type="ECO:0000313" key="12">
    <source>
        <dbReference type="Proteomes" id="UP000579281"/>
    </source>
</evidence>
<evidence type="ECO:0000256" key="5">
    <source>
        <dbReference type="ARBA" id="ARBA00023136"/>
    </source>
</evidence>
<dbReference type="Proteomes" id="UP000579281">
    <property type="component" value="Unassembled WGS sequence"/>
</dbReference>
<feature type="domain" description="ABC3 transporter permease C-terminal" evidence="9">
    <location>
        <begin position="320"/>
        <end position="440"/>
    </location>
</feature>
<dbReference type="PANTHER" id="PTHR30572:SF4">
    <property type="entry name" value="ABC TRANSPORTER PERMEASE YTRF"/>
    <property type="match status" value="1"/>
</dbReference>
<dbReference type="GO" id="GO:0022857">
    <property type="term" value="F:transmembrane transporter activity"/>
    <property type="evidence" value="ECO:0007669"/>
    <property type="project" value="TreeGrafter"/>
</dbReference>
<accession>A0A841KLC7</accession>
<dbReference type="Pfam" id="PF12704">
    <property type="entry name" value="MacB_PCD"/>
    <property type="match status" value="1"/>
</dbReference>
<comment type="subcellular location">
    <subcellularLocation>
        <location evidence="1">Cell membrane</location>
        <topology evidence="1">Multi-pass membrane protein</topology>
    </subcellularLocation>
</comment>
<dbReference type="InterPro" id="IPR003838">
    <property type="entry name" value="ABC3_permease_C"/>
</dbReference>
<dbReference type="InterPro" id="IPR025857">
    <property type="entry name" value="MacB_PCD"/>
</dbReference>
<name>A0A841KLC7_9FIRM</name>
<dbReference type="RefSeq" id="WP_184307082.1">
    <property type="nucleotide sequence ID" value="NZ_JACHEN010000001.1"/>
</dbReference>
<feature type="transmembrane region" description="Helical" evidence="8">
    <location>
        <begin position="363"/>
        <end position="386"/>
    </location>
</feature>
<feature type="region of interest" description="Disordered" evidence="7">
    <location>
        <begin position="248"/>
        <end position="269"/>
    </location>
</feature>
<evidence type="ECO:0000256" key="8">
    <source>
        <dbReference type="SAM" id="Phobius"/>
    </source>
</evidence>
<feature type="transmembrane region" description="Helical" evidence="8">
    <location>
        <begin position="21"/>
        <end position="45"/>
    </location>
</feature>
<feature type="domain" description="MacB-like periplasmic core" evidence="10">
    <location>
        <begin position="21"/>
        <end position="291"/>
    </location>
</feature>
<dbReference type="EMBL" id="JACHEN010000001">
    <property type="protein sequence ID" value="MBB6214031.1"/>
    <property type="molecule type" value="Genomic_DNA"/>
</dbReference>
<keyword evidence="12" id="KW-1185">Reference proteome</keyword>
<keyword evidence="4 8" id="KW-1133">Transmembrane helix</keyword>
<organism evidence="11 12">
    <name type="scientific">Anaerosolibacter carboniphilus</name>
    <dbReference type="NCBI Taxonomy" id="1417629"/>
    <lineage>
        <taxon>Bacteria</taxon>
        <taxon>Bacillati</taxon>
        <taxon>Bacillota</taxon>
        <taxon>Clostridia</taxon>
        <taxon>Peptostreptococcales</taxon>
        <taxon>Thermotaleaceae</taxon>
        <taxon>Anaerosolibacter</taxon>
    </lineage>
</organism>